<evidence type="ECO:0008006" key="4">
    <source>
        <dbReference type="Google" id="ProtNLM"/>
    </source>
</evidence>
<dbReference type="EMBL" id="CANTFL010000416">
    <property type="protein sequence ID" value="CAI5722253.1"/>
    <property type="molecule type" value="Genomic_DNA"/>
</dbReference>
<reference evidence="2" key="1">
    <citation type="submission" date="2022-12" db="EMBL/GenBank/DDBJ databases">
        <authorList>
            <person name="Webb A."/>
        </authorList>
    </citation>
    <scope>NUCLEOTIDE SEQUENCE</scope>
    <source>
        <strain evidence="2">Hp1</strain>
    </source>
</reference>
<accession>A0AAV0TLD4</accession>
<feature type="region of interest" description="Disordered" evidence="1">
    <location>
        <begin position="194"/>
        <end position="251"/>
    </location>
</feature>
<evidence type="ECO:0000313" key="2">
    <source>
        <dbReference type="EMBL" id="CAI5722253.1"/>
    </source>
</evidence>
<feature type="compositionally biased region" description="Low complexity" evidence="1">
    <location>
        <begin position="218"/>
        <end position="230"/>
    </location>
</feature>
<dbReference type="AlphaFoldDB" id="A0AAV0TLD4"/>
<protein>
    <recommendedName>
        <fullName evidence="4">C2H2-type domain-containing protein</fullName>
    </recommendedName>
</protein>
<keyword evidence="3" id="KW-1185">Reference proteome</keyword>
<comment type="caution">
    <text evidence="2">The sequence shown here is derived from an EMBL/GenBank/DDBJ whole genome shotgun (WGS) entry which is preliminary data.</text>
</comment>
<evidence type="ECO:0000256" key="1">
    <source>
        <dbReference type="SAM" id="MobiDB-lite"/>
    </source>
</evidence>
<name>A0AAV0TLD4_HYABA</name>
<organism evidence="2 3">
    <name type="scientific">Hyaloperonospora brassicae</name>
    <name type="common">Brassica downy mildew</name>
    <name type="synonym">Peronospora brassicae</name>
    <dbReference type="NCBI Taxonomy" id="162125"/>
    <lineage>
        <taxon>Eukaryota</taxon>
        <taxon>Sar</taxon>
        <taxon>Stramenopiles</taxon>
        <taxon>Oomycota</taxon>
        <taxon>Peronosporomycetes</taxon>
        <taxon>Peronosporales</taxon>
        <taxon>Peronosporaceae</taxon>
        <taxon>Hyaloperonospora</taxon>
    </lineage>
</organism>
<evidence type="ECO:0000313" key="3">
    <source>
        <dbReference type="Proteomes" id="UP001162031"/>
    </source>
</evidence>
<feature type="compositionally biased region" description="Polar residues" evidence="1">
    <location>
        <begin position="1"/>
        <end position="20"/>
    </location>
</feature>
<gene>
    <name evidence="2" type="ORF">HBR001_LOCUS2824</name>
</gene>
<feature type="region of interest" description="Disordered" evidence="1">
    <location>
        <begin position="1"/>
        <end position="21"/>
    </location>
</feature>
<proteinExistence type="predicted"/>
<dbReference type="Proteomes" id="UP001162031">
    <property type="component" value="Unassembled WGS sequence"/>
</dbReference>
<sequence length="330" mass="35884">MYSGSQPPSPASCTPSNEVTTWDDDAVSVSSGTSATTATRTTPRVLRRTRVLLLLMTTRTSPWTPPPPLPTRTTLVSVLLGMQIQQLVPRGNDCSRLPRRVWSMVPVSLNRRTTAGPPFKTSTFLLKVLPFMALWIKLLMMTVFKMLEMFYLKTPPMTMLLLRAPTSTTRSSTLCIPPWRPTTAPFLSKTSVRSTSPLSIPAPHTVQAGPAPDEDAAPDAATTDPLAPTPGWTIESQDSRSPADYPDIDDGATPAPSLATLSIFPHNAATFCCVTCDFVAPQLAELRAHRDRRHLGIPFMDIFHSGCACAMSFVKRASATRHTLYCGAAS</sequence>